<dbReference type="PANTHER" id="PTHR43434">
    <property type="entry name" value="PHOSPHOGLYCOLATE PHOSPHATASE"/>
    <property type="match status" value="1"/>
</dbReference>
<dbReference type="AlphaFoldDB" id="A0A8J6TD12"/>
<dbReference type="SFLD" id="SFLDS00003">
    <property type="entry name" value="Haloacid_Dehalogenase"/>
    <property type="match status" value="1"/>
</dbReference>
<dbReference type="NCBIfam" id="TIGR01509">
    <property type="entry name" value="HAD-SF-IA-v3"/>
    <property type="match status" value="1"/>
</dbReference>
<dbReference type="SUPFAM" id="SSF56784">
    <property type="entry name" value="HAD-like"/>
    <property type="match status" value="1"/>
</dbReference>
<gene>
    <name evidence="1" type="ORF">H8E41_09790</name>
</gene>
<organism evidence="1 2">
    <name type="scientific">Candidatus Desulfobia pelagia</name>
    <dbReference type="NCBI Taxonomy" id="2841692"/>
    <lineage>
        <taxon>Bacteria</taxon>
        <taxon>Pseudomonadati</taxon>
        <taxon>Thermodesulfobacteriota</taxon>
        <taxon>Desulfobulbia</taxon>
        <taxon>Desulfobulbales</taxon>
        <taxon>Desulfobulbaceae</taxon>
        <taxon>Candidatus Desulfobia</taxon>
    </lineage>
</organism>
<accession>A0A8J6TD12</accession>
<sequence length="226" mass="26323">MKNKKIPVPSLDWNTIETVMLDMDGTLLDKHFDDYFWEEHVPEVYAKENNINFWKAHEVLMEKYRSREGTLDWTDINYWSKELHLDLAGMKEKMNHLIQVHPYVIDFLDFCRKKGKQIHLVTNAHSKTLSIKMAKTEIESHFDQIICSEEIGLPKEDPIFWQRLAEKTGFKKETSILADDNEAVLASAATYGIENLIFVAKSSSMKPVVYSAEFPSIIFFKELMEG</sequence>
<protein>
    <submittedName>
        <fullName evidence="1">HAD-IA family hydrolase</fullName>
    </submittedName>
</protein>
<keyword evidence="1" id="KW-0378">Hydrolase</keyword>
<evidence type="ECO:0000313" key="1">
    <source>
        <dbReference type="EMBL" id="MBC8318186.1"/>
    </source>
</evidence>
<dbReference type="Proteomes" id="UP000614424">
    <property type="component" value="Unassembled WGS sequence"/>
</dbReference>
<dbReference type="InterPro" id="IPR050155">
    <property type="entry name" value="HAD-like_hydrolase_sf"/>
</dbReference>
<dbReference type="InterPro" id="IPR023214">
    <property type="entry name" value="HAD_sf"/>
</dbReference>
<dbReference type="InterPro" id="IPR006439">
    <property type="entry name" value="HAD-SF_hydro_IA"/>
</dbReference>
<dbReference type="PANTHER" id="PTHR43434:SF3">
    <property type="entry name" value="GMP_IMP NUCLEOTIDASE YRFG"/>
    <property type="match status" value="1"/>
</dbReference>
<name>A0A8J6TD12_9BACT</name>
<dbReference type="GO" id="GO:0005829">
    <property type="term" value="C:cytosol"/>
    <property type="evidence" value="ECO:0007669"/>
    <property type="project" value="TreeGrafter"/>
</dbReference>
<dbReference type="GO" id="GO:0008967">
    <property type="term" value="F:phosphoglycolate phosphatase activity"/>
    <property type="evidence" value="ECO:0007669"/>
    <property type="project" value="TreeGrafter"/>
</dbReference>
<dbReference type="Pfam" id="PF00702">
    <property type="entry name" value="Hydrolase"/>
    <property type="match status" value="1"/>
</dbReference>
<dbReference type="EMBL" id="JACNJZ010000138">
    <property type="protein sequence ID" value="MBC8318186.1"/>
    <property type="molecule type" value="Genomic_DNA"/>
</dbReference>
<evidence type="ECO:0000313" key="2">
    <source>
        <dbReference type="Proteomes" id="UP000614424"/>
    </source>
</evidence>
<dbReference type="Gene3D" id="3.40.50.1000">
    <property type="entry name" value="HAD superfamily/HAD-like"/>
    <property type="match status" value="1"/>
</dbReference>
<proteinExistence type="predicted"/>
<reference evidence="1 2" key="1">
    <citation type="submission" date="2020-08" db="EMBL/GenBank/DDBJ databases">
        <title>Bridging the membrane lipid divide: bacteria of the FCB group superphylum have the potential to synthesize archaeal ether lipids.</title>
        <authorList>
            <person name="Villanueva L."/>
            <person name="Von Meijenfeldt F.A.B."/>
            <person name="Westbye A.B."/>
            <person name="Yadav S."/>
            <person name="Hopmans E.C."/>
            <person name="Dutilh B.E."/>
            <person name="Sinninghe Damste J.S."/>
        </authorList>
    </citation>
    <scope>NUCLEOTIDE SEQUENCE [LARGE SCALE GENOMIC DNA]</scope>
    <source>
        <strain evidence="1">NIOZ-UU47</strain>
    </source>
</reference>
<dbReference type="InterPro" id="IPR036412">
    <property type="entry name" value="HAD-like_sf"/>
</dbReference>
<dbReference type="GO" id="GO:0006281">
    <property type="term" value="P:DNA repair"/>
    <property type="evidence" value="ECO:0007669"/>
    <property type="project" value="TreeGrafter"/>
</dbReference>
<dbReference type="PRINTS" id="PR00413">
    <property type="entry name" value="HADHALOGNASE"/>
</dbReference>
<dbReference type="CDD" id="cd01427">
    <property type="entry name" value="HAD_like"/>
    <property type="match status" value="1"/>
</dbReference>
<comment type="caution">
    <text evidence="1">The sequence shown here is derived from an EMBL/GenBank/DDBJ whole genome shotgun (WGS) entry which is preliminary data.</text>
</comment>
<dbReference type="SFLD" id="SFLDG01129">
    <property type="entry name" value="C1.5:_HAD__Beta-PGM__Phosphata"/>
    <property type="match status" value="1"/>
</dbReference>